<dbReference type="InterPro" id="IPR018496">
    <property type="entry name" value="PsdUridine_synth_RsuA/RluB_CS"/>
</dbReference>
<keyword evidence="10" id="KW-1185">Reference proteome</keyword>
<organism evidence="9 10">
    <name type="scientific">Alcanivorax nanhaiticus</name>
    <dbReference type="NCBI Taxonomy" id="1177154"/>
    <lineage>
        <taxon>Bacteria</taxon>
        <taxon>Pseudomonadati</taxon>
        <taxon>Pseudomonadota</taxon>
        <taxon>Gammaproteobacteria</taxon>
        <taxon>Oceanospirillales</taxon>
        <taxon>Alcanivoracaceae</taxon>
        <taxon>Alcanivorax</taxon>
    </lineage>
</organism>
<dbReference type="GO" id="GO:0005829">
    <property type="term" value="C:cytosol"/>
    <property type="evidence" value="ECO:0007669"/>
    <property type="project" value="UniProtKB-ARBA"/>
</dbReference>
<name>A0A095UQT1_9GAMM</name>
<dbReference type="eggNOG" id="COG1187">
    <property type="taxonomic scope" value="Bacteria"/>
</dbReference>
<proteinExistence type="inferred from homology"/>
<dbReference type="AlphaFoldDB" id="A0A095UQT1"/>
<reference evidence="9 10" key="1">
    <citation type="submission" date="2012-09" db="EMBL/GenBank/DDBJ databases">
        <title>Genome Sequence of alkane-degrading Bacterium Alcanivorax sp. 19-m-6.</title>
        <authorList>
            <person name="Lai Q."/>
            <person name="Shao Z."/>
        </authorList>
    </citation>
    <scope>NUCLEOTIDE SEQUENCE [LARGE SCALE GENOMIC DNA]</scope>
    <source>
        <strain evidence="9 10">19-m-6</strain>
    </source>
</reference>
<dbReference type="Pfam" id="PF00849">
    <property type="entry name" value="PseudoU_synth_2"/>
    <property type="match status" value="1"/>
</dbReference>
<dbReference type="InterPro" id="IPR006145">
    <property type="entry name" value="PsdUridine_synth_RsuA/RluA"/>
</dbReference>
<dbReference type="STRING" id="1177154.Y5S_01803"/>
<dbReference type="InterPro" id="IPR042092">
    <property type="entry name" value="PsdUridine_s_RsuA/RluB/E/F_cat"/>
</dbReference>
<feature type="domain" description="RNA-binding S4" evidence="8">
    <location>
        <begin position="8"/>
        <end position="66"/>
    </location>
</feature>
<dbReference type="CDD" id="cd00165">
    <property type="entry name" value="S4"/>
    <property type="match status" value="1"/>
</dbReference>
<dbReference type="NCBIfam" id="TIGR00093">
    <property type="entry name" value="pseudouridine synthase"/>
    <property type="match status" value="1"/>
</dbReference>
<keyword evidence="3 7" id="KW-0413">Isomerase</keyword>
<comment type="catalytic activity">
    <reaction evidence="4">
        <text>uridine(516) in 16S rRNA = pseudouridine(516) in 16S rRNA</text>
        <dbReference type="Rhea" id="RHEA:38867"/>
        <dbReference type="Rhea" id="RHEA-COMP:10089"/>
        <dbReference type="Rhea" id="RHEA-COMP:10090"/>
        <dbReference type="ChEBI" id="CHEBI:65314"/>
        <dbReference type="ChEBI" id="CHEBI:65315"/>
        <dbReference type="EC" id="5.4.99.19"/>
    </reaction>
</comment>
<comment type="function">
    <text evidence="5">Responsible for synthesis of pseudouridine from uracil-516 in 16S ribosomal RNA.</text>
</comment>
<dbReference type="SUPFAM" id="SSF55120">
    <property type="entry name" value="Pseudouridine synthase"/>
    <property type="match status" value="1"/>
</dbReference>
<evidence type="ECO:0000256" key="4">
    <source>
        <dbReference type="ARBA" id="ARBA00036749"/>
    </source>
</evidence>
<evidence type="ECO:0000256" key="5">
    <source>
        <dbReference type="ARBA" id="ARBA00037590"/>
    </source>
</evidence>
<evidence type="ECO:0000256" key="1">
    <source>
        <dbReference type="ARBA" id="ARBA00008348"/>
    </source>
</evidence>
<dbReference type="GO" id="GO:0160136">
    <property type="term" value="F:16S rRNA pseudouridine(516) synthase activity"/>
    <property type="evidence" value="ECO:0007669"/>
    <property type="project" value="UniProtKB-EC"/>
</dbReference>
<dbReference type="InterPro" id="IPR020094">
    <property type="entry name" value="TruA/RsuA/RluB/E/F_N"/>
</dbReference>
<comment type="similarity">
    <text evidence="1 7">Belongs to the pseudouridine synthase RsuA family.</text>
</comment>
<comment type="caution">
    <text evidence="9">The sequence shown here is derived from an EMBL/GenBank/DDBJ whole genome shotgun (WGS) entry which is preliminary data.</text>
</comment>
<dbReference type="Gene3D" id="3.30.70.1560">
    <property type="entry name" value="Alpha-L RNA-binding motif"/>
    <property type="match status" value="1"/>
</dbReference>
<dbReference type="Proteomes" id="UP000029444">
    <property type="component" value="Unassembled WGS sequence"/>
</dbReference>
<dbReference type="GO" id="GO:0003723">
    <property type="term" value="F:RNA binding"/>
    <property type="evidence" value="ECO:0007669"/>
    <property type="project" value="UniProtKB-KW"/>
</dbReference>
<sequence>MVGISMVMRLDFFLAHGTGLSRKQVKILIGKGAVRVDGEERPKANTRVVEGQGVWLHDEPVQLPGHRYLMLHKPAGVVSATEDGEHRTVVDLIPAELRRDLHPAGRLDRDTTGLVLLTSDGDWSHRLTSPNHACGKRYRVCCADPVSDEDLQALREGILLRGEDRPTLPAEAERLSEHELLLTITEGRYHQVKRMLAARGNKVEGLHREQIGEIELDAELAPGEFRVLTEDEVASI</sequence>
<evidence type="ECO:0000256" key="7">
    <source>
        <dbReference type="RuleBase" id="RU003887"/>
    </source>
</evidence>
<evidence type="ECO:0000313" key="10">
    <source>
        <dbReference type="Proteomes" id="UP000029444"/>
    </source>
</evidence>
<evidence type="ECO:0000259" key="8">
    <source>
        <dbReference type="SMART" id="SM00363"/>
    </source>
</evidence>
<evidence type="ECO:0000256" key="2">
    <source>
        <dbReference type="ARBA" id="ARBA00022884"/>
    </source>
</evidence>
<dbReference type="EC" id="5.4.99.-" evidence="7"/>
<protein>
    <recommendedName>
        <fullName evidence="7">Pseudouridine synthase</fullName>
        <ecNumber evidence="7">5.4.99.-</ecNumber>
    </recommendedName>
</protein>
<dbReference type="SMART" id="SM00363">
    <property type="entry name" value="S4"/>
    <property type="match status" value="1"/>
</dbReference>
<dbReference type="GO" id="GO:0000455">
    <property type="term" value="P:enzyme-directed rRNA pseudouridine synthesis"/>
    <property type="evidence" value="ECO:0007669"/>
    <property type="project" value="UniProtKB-ARBA"/>
</dbReference>
<dbReference type="InterPro" id="IPR002942">
    <property type="entry name" value="S4_RNA-bd"/>
</dbReference>
<dbReference type="Gene3D" id="3.30.70.580">
    <property type="entry name" value="Pseudouridine synthase I, catalytic domain, N-terminal subdomain"/>
    <property type="match status" value="1"/>
</dbReference>
<dbReference type="InterPro" id="IPR020103">
    <property type="entry name" value="PsdUridine_synth_cat_dom_sf"/>
</dbReference>
<dbReference type="InterPro" id="IPR050343">
    <property type="entry name" value="RsuA_PseudoU_synthase"/>
</dbReference>
<dbReference type="SUPFAM" id="SSF55174">
    <property type="entry name" value="Alpha-L RNA-binding motif"/>
    <property type="match status" value="1"/>
</dbReference>
<evidence type="ECO:0000313" key="9">
    <source>
        <dbReference type="EMBL" id="KGD64895.1"/>
    </source>
</evidence>
<accession>A0A095UQT1</accession>
<dbReference type="PROSITE" id="PS50889">
    <property type="entry name" value="S4"/>
    <property type="match status" value="1"/>
</dbReference>
<dbReference type="Pfam" id="PF01479">
    <property type="entry name" value="S4"/>
    <property type="match status" value="1"/>
</dbReference>
<dbReference type="Gene3D" id="3.10.290.10">
    <property type="entry name" value="RNA-binding S4 domain"/>
    <property type="match status" value="1"/>
</dbReference>
<dbReference type="PANTHER" id="PTHR47683:SF4">
    <property type="entry name" value="PSEUDOURIDINE SYNTHASE"/>
    <property type="match status" value="1"/>
</dbReference>
<dbReference type="PATRIC" id="fig|1177154.3.peg.1840"/>
<gene>
    <name evidence="9" type="ORF">Y5S_01803</name>
</gene>
<dbReference type="EMBL" id="ARXV01000006">
    <property type="protein sequence ID" value="KGD64895.1"/>
    <property type="molecule type" value="Genomic_DNA"/>
</dbReference>
<dbReference type="PROSITE" id="PS01149">
    <property type="entry name" value="PSI_RSU"/>
    <property type="match status" value="1"/>
</dbReference>
<dbReference type="FunFam" id="3.30.70.1560:FF:000001">
    <property type="entry name" value="Pseudouridine synthase"/>
    <property type="match status" value="1"/>
</dbReference>
<evidence type="ECO:0000256" key="6">
    <source>
        <dbReference type="PROSITE-ProRule" id="PRU00182"/>
    </source>
</evidence>
<keyword evidence="2 6" id="KW-0694">RNA-binding</keyword>
<dbReference type="InterPro" id="IPR036986">
    <property type="entry name" value="S4_RNA-bd_sf"/>
</dbReference>
<dbReference type="CDD" id="cd02553">
    <property type="entry name" value="PseudoU_synth_RsuA"/>
    <property type="match status" value="1"/>
</dbReference>
<dbReference type="PANTHER" id="PTHR47683">
    <property type="entry name" value="PSEUDOURIDINE SYNTHASE FAMILY PROTEIN-RELATED"/>
    <property type="match status" value="1"/>
</dbReference>
<dbReference type="InterPro" id="IPR000748">
    <property type="entry name" value="PsdUridine_synth_RsuA/RluB/E/F"/>
</dbReference>
<evidence type="ECO:0000256" key="3">
    <source>
        <dbReference type="ARBA" id="ARBA00023235"/>
    </source>
</evidence>